<protein>
    <submittedName>
        <fullName evidence="10">CRISPR-associated helicase/endonuclease Cas3</fullName>
    </submittedName>
</protein>
<evidence type="ECO:0000256" key="3">
    <source>
        <dbReference type="ARBA" id="ARBA00022722"/>
    </source>
</evidence>
<dbReference type="Gene3D" id="1.10.3210.30">
    <property type="match status" value="1"/>
</dbReference>
<dbReference type="Proteomes" id="UP000236003">
    <property type="component" value="Unassembled WGS sequence"/>
</dbReference>
<dbReference type="GO" id="GO:0046872">
    <property type="term" value="F:metal ion binding"/>
    <property type="evidence" value="ECO:0007669"/>
    <property type="project" value="UniProtKB-KW"/>
</dbReference>
<dbReference type="RefSeq" id="WP_003285127.1">
    <property type="nucleotide sequence ID" value="NZ_CP036186.1"/>
</dbReference>
<dbReference type="PANTHER" id="PTHR47963:SF9">
    <property type="entry name" value="CRISPR-ASSOCIATED ENDONUCLEASE_HELICASE CAS3"/>
    <property type="match status" value="1"/>
</dbReference>
<dbReference type="GO" id="GO:0051607">
    <property type="term" value="P:defense response to virus"/>
    <property type="evidence" value="ECO:0007669"/>
    <property type="project" value="UniProtKB-KW"/>
</dbReference>
<dbReference type="InterPro" id="IPR050547">
    <property type="entry name" value="DEAD_box_RNA_helicases"/>
</dbReference>
<dbReference type="InterPro" id="IPR038257">
    <property type="entry name" value="CRISPR-assoc_Cas3_HD_sf"/>
</dbReference>
<dbReference type="CDD" id="cd09641">
    <property type="entry name" value="Cas3''_I"/>
    <property type="match status" value="1"/>
</dbReference>
<dbReference type="GO" id="GO:0003724">
    <property type="term" value="F:RNA helicase activity"/>
    <property type="evidence" value="ECO:0007669"/>
    <property type="project" value="TreeGrafter"/>
</dbReference>
<gene>
    <name evidence="10" type="ORF">CXK99_12800</name>
</gene>
<keyword evidence="9" id="KW-0051">Antiviral defense</keyword>
<keyword evidence="5" id="KW-0547">Nucleotide-binding</keyword>
<dbReference type="InterPro" id="IPR006483">
    <property type="entry name" value="CRISPR-assoc_Cas3_HD"/>
</dbReference>
<dbReference type="InterPro" id="IPR054712">
    <property type="entry name" value="Cas3-like_dom"/>
</dbReference>
<dbReference type="GO" id="GO:0003723">
    <property type="term" value="F:RNA binding"/>
    <property type="evidence" value="ECO:0007669"/>
    <property type="project" value="TreeGrafter"/>
</dbReference>
<dbReference type="SUPFAM" id="SSF52540">
    <property type="entry name" value="P-loop containing nucleoside triphosphate hydrolases"/>
    <property type="match status" value="1"/>
</dbReference>
<dbReference type="NCBIfam" id="TIGR01587">
    <property type="entry name" value="cas3_core"/>
    <property type="match status" value="1"/>
</dbReference>
<dbReference type="SMART" id="SM00490">
    <property type="entry name" value="HELICc"/>
    <property type="match status" value="1"/>
</dbReference>
<proteinExistence type="inferred from homology"/>
<dbReference type="InterPro" id="IPR041372">
    <property type="entry name" value="Cas3_C"/>
</dbReference>
<evidence type="ECO:0000313" key="10">
    <source>
        <dbReference type="EMBL" id="PNF59139.1"/>
    </source>
</evidence>
<evidence type="ECO:0000256" key="1">
    <source>
        <dbReference type="ARBA" id="ARBA00006847"/>
    </source>
</evidence>
<evidence type="ECO:0000256" key="6">
    <source>
        <dbReference type="ARBA" id="ARBA00022801"/>
    </source>
</evidence>
<keyword evidence="8" id="KW-0067">ATP-binding</keyword>
<dbReference type="Pfam" id="PF18395">
    <property type="entry name" value="Cas3_C"/>
    <property type="match status" value="1"/>
</dbReference>
<dbReference type="NCBIfam" id="TIGR01596">
    <property type="entry name" value="cas3_HD"/>
    <property type="match status" value="1"/>
</dbReference>
<dbReference type="Pfam" id="PF18019">
    <property type="entry name" value="Cas3_HD"/>
    <property type="match status" value="1"/>
</dbReference>
<keyword evidence="6" id="KW-0378">Hydrolase</keyword>
<accession>A0A2N8RDH0</accession>
<keyword evidence="4" id="KW-0479">Metal-binding</keyword>
<reference evidence="10 11" key="1">
    <citation type="submission" date="2018-01" db="EMBL/GenBank/DDBJ databases">
        <title>Denitrification phenotypes of diverse strains of Pseudomonas stutzeri.</title>
        <authorList>
            <person name="Milligan D.A."/>
            <person name="Bergaust L."/>
            <person name="Bakken L.R."/>
            <person name="Frostegard A."/>
        </authorList>
    </citation>
    <scope>NUCLEOTIDE SEQUENCE [LARGE SCALE GENOMIC DNA]</scope>
    <source>
        <strain evidence="10 11">CCUG 44592</strain>
    </source>
</reference>
<comment type="similarity">
    <text evidence="1">In the N-terminal section; belongs to the CRISPR-associated nuclease Cas3-HD family.</text>
</comment>
<dbReference type="AlphaFoldDB" id="A0A2N8RDH0"/>
<evidence type="ECO:0000313" key="11">
    <source>
        <dbReference type="Proteomes" id="UP000236003"/>
    </source>
</evidence>
<name>A0A2N8RDH0_STUST</name>
<dbReference type="GO" id="GO:0004519">
    <property type="term" value="F:endonuclease activity"/>
    <property type="evidence" value="ECO:0007669"/>
    <property type="project" value="UniProtKB-KW"/>
</dbReference>
<dbReference type="InterPro" id="IPR006474">
    <property type="entry name" value="Helicase_Cas3_CRISPR-ass_core"/>
</dbReference>
<evidence type="ECO:0000256" key="2">
    <source>
        <dbReference type="ARBA" id="ARBA00009046"/>
    </source>
</evidence>
<dbReference type="GO" id="GO:0016787">
    <property type="term" value="F:hydrolase activity"/>
    <property type="evidence" value="ECO:0007669"/>
    <property type="project" value="UniProtKB-KW"/>
</dbReference>
<dbReference type="Pfam" id="PF00270">
    <property type="entry name" value="DEAD"/>
    <property type="match status" value="1"/>
</dbReference>
<organism evidence="10 11">
    <name type="scientific">Stutzerimonas stutzeri</name>
    <name type="common">Pseudomonas stutzeri</name>
    <dbReference type="NCBI Taxonomy" id="316"/>
    <lineage>
        <taxon>Bacteria</taxon>
        <taxon>Pseudomonadati</taxon>
        <taxon>Pseudomonadota</taxon>
        <taxon>Gammaproteobacteria</taxon>
        <taxon>Pseudomonadales</taxon>
        <taxon>Pseudomonadaceae</taxon>
        <taxon>Stutzerimonas</taxon>
    </lineage>
</organism>
<dbReference type="Gene3D" id="3.40.50.300">
    <property type="entry name" value="P-loop containing nucleotide triphosphate hydrolases"/>
    <property type="match status" value="2"/>
</dbReference>
<dbReference type="PROSITE" id="PS51643">
    <property type="entry name" value="HD_CAS3"/>
    <property type="match status" value="1"/>
</dbReference>
<comment type="caution">
    <text evidence="10">The sequence shown here is derived from an EMBL/GenBank/DDBJ whole genome shotgun (WGS) entry which is preliminary data.</text>
</comment>
<evidence type="ECO:0000256" key="4">
    <source>
        <dbReference type="ARBA" id="ARBA00022723"/>
    </source>
</evidence>
<keyword evidence="3" id="KW-0540">Nuclease</keyword>
<evidence type="ECO:0000256" key="7">
    <source>
        <dbReference type="ARBA" id="ARBA00022806"/>
    </source>
</evidence>
<evidence type="ECO:0000256" key="5">
    <source>
        <dbReference type="ARBA" id="ARBA00022741"/>
    </source>
</evidence>
<evidence type="ECO:0000256" key="8">
    <source>
        <dbReference type="ARBA" id="ARBA00022840"/>
    </source>
</evidence>
<evidence type="ECO:0000256" key="9">
    <source>
        <dbReference type="ARBA" id="ARBA00023118"/>
    </source>
</evidence>
<sequence length="895" mass="98858">MARNPAYSYSNLSDSARRIWAKSGESGGHGLLAHLLDVAAVVETLLVIEPESTRRWAAREFGLEPSQIIRWVAAVAGLHDFGKAIPGFQAKWLEGMQVDQSLGLAFPASACSRSRHDLATAALLGVSLNGLAVADVGWLRHAVQAVSAHHGYHFLPAETDQGRPLNEPAEWRQTREDILLSYWQTLAPDGAPALDELSLAAVNWLAGLTSAADWIASNPEWFCLGERSIDDLRDYYRNACVLAQAALTRIGWHRYRPLLPQSMETNDLLARIVGRPELSARPLQLAGDRLLQAVQGPSLLLVEAPMGEGKTELAFLAHLRLQAANGHRGLYVALPTQATGNALFKRTLTFLDQFAEGPLDIQLVHGGAAMNEEVQHLRGIDHSAAESLSASAWFSQRKRPLLSPYGVGTVDQALFAALNVKHHFVRLWGLGNRVVVLDEVHAYDTYTSGLIAALLRWLKALGCSVVLMSATLPLARRAELLRAWGVELCAVPDLAYPRLLLADERGVCGEHFTARQLAPIHLTGLGESLEVLAETAVELLAEGGCGALIVNTVDRAQKLYAALRQRLGDEAQLLLFHARFPADQRGEREREMLARFGADGDRPVRALLVATQVAEQSLDIDFDFMLSDLAPVDLLLQRAGRLHRHDRPRPSRHAQACLYVAGLQADQLPELKETAWGYVYDAYILLRTWALLRREACLTLPADIDRLVQAVYGDEPLPDDLDEEVCARIEIESYGEYLARVQKERRESFNIAIDPAEEPQRAYNGKPRGSEEGEGVGLENKTRLGTESVTLIPLEMVDGGWCVRLGEAVFPLDGPLSDALARQLYNRQLKVSRMALVKRFKCDQLPAAFEHPLLRNCYPLPLQQGRYVHDGLRLRLDDHLGLVYEPSDGTNEENA</sequence>
<dbReference type="Pfam" id="PF22590">
    <property type="entry name" value="Cas3-like_C_2"/>
    <property type="match status" value="1"/>
</dbReference>
<keyword evidence="7" id="KW-0347">Helicase</keyword>
<dbReference type="CDD" id="cd17930">
    <property type="entry name" value="DEXHc_cas3"/>
    <property type="match status" value="1"/>
</dbReference>
<dbReference type="PANTHER" id="PTHR47963">
    <property type="entry name" value="DEAD-BOX ATP-DEPENDENT RNA HELICASE 47, MITOCHONDRIAL"/>
    <property type="match status" value="1"/>
</dbReference>
<dbReference type="InterPro" id="IPR001650">
    <property type="entry name" value="Helicase_C-like"/>
</dbReference>
<dbReference type="InterPro" id="IPR027417">
    <property type="entry name" value="P-loop_NTPase"/>
</dbReference>
<dbReference type="InterPro" id="IPR011545">
    <property type="entry name" value="DEAD/DEAH_box_helicase_dom"/>
</dbReference>
<dbReference type="EMBL" id="POUM01000010">
    <property type="protein sequence ID" value="PNF59139.1"/>
    <property type="molecule type" value="Genomic_DNA"/>
</dbReference>
<dbReference type="GO" id="GO:0005524">
    <property type="term" value="F:ATP binding"/>
    <property type="evidence" value="ECO:0007669"/>
    <property type="project" value="UniProtKB-KW"/>
</dbReference>
<comment type="similarity">
    <text evidence="2">In the central section; belongs to the CRISPR-associated helicase Cas3 family.</text>
</comment>
<keyword evidence="10" id="KW-0255">Endonuclease</keyword>